<dbReference type="InterPro" id="IPR011335">
    <property type="entry name" value="Restrct_endonuc-II-like"/>
</dbReference>
<keyword evidence="5 13" id="KW-0347">Helicase</keyword>
<keyword evidence="10 13" id="KW-0413">Isomerase</keyword>
<protein>
    <recommendedName>
        <fullName evidence="13">ATP-dependent helicase/nuclease subunit A</fullName>
        <ecNumber evidence="13">3.1.-.-</ecNumber>
        <ecNumber evidence="13">5.6.2.4</ecNumber>
    </recommendedName>
    <alternativeName>
        <fullName evidence="13">ATP-dependent helicase/nuclease AddA</fullName>
    </alternativeName>
    <alternativeName>
        <fullName evidence="13">DNA 3'-5' helicase AddA</fullName>
    </alternativeName>
</protein>
<dbReference type="HAMAP" id="MF_01451">
    <property type="entry name" value="AddA"/>
    <property type="match status" value="1"/>
</dbReference>
<dbReference type="InterPro" id="IPR038726">
    <property type="entry name" value="PDDEXK_AddAB-type"/>
</dbReference>
<dbReference type="FunFam" id="3.40.50.300:FF:001236">
    <property type="entry name" value="ATP-dependent helicase/nuclease subunit A"/>
    <property type="match status" value="1"/>
</dbReference>
<dbReference type="NCBIfam" id="TIGR02785">
    <property type="entry name" value="addA_Gpos"/>
    <property type="match status" value="1"/>
</dbReference>
<evidence type="ECO:0000313" key="19">
    <source>
        <dbReference type="Proteomes" id="UP000473681"/>
    </source>
</evidence>
<keyword evidence="6 13" id="KW-0269">Exonuclease</keyword>
<dbReference type="EC" id="5.6.2.4" evidence="13"/>
<keyword evidence="9 13" id="KW-0234">DNA repair</keyword>
<reference evidence="19 20" key="1">
    <citation type="submission" date="2019-04" db="EMBL/GenBank/DDBJ databases">
        <title>Genome sequencing of Clostridium botulinum Groups I-IV and Clostridium butyricum.</title>
        <authorList>
            <person name="Brunt J."/>
            <person name="Van Vliet A.H.M."/>
            <person name="Stringer S.C."/>
            <person name="Carter A.T."/>
            <person name="Peck M.W."/>
        </authorList>
    </citation>
    <scope>NUCLEOTIDE SEQUENCE [LARGE SCALE GENOMIC DNA]</scope>
    <source>
        <strain evidence="17 20">1605</strain>
        <strain evidence="18 19">CB-K-33E</strain>
    </source>
</reference>
<evidence type="ECO:0000256" key="4">
    <source>
        <dbReference type="ARBA" id="ARBA00022801"/>
    </source>
</evidence>
<dbReference type="GO" id="GO:0003690">
    <property type="term" value="F:double-stranded DNA binding"/>
    <property type="evidence" value="ECO:0007669"/>
    <property type="project" value="UniProtKB-UniRule"/>
</dbReference>
<evidence type="ECO:0000256" key="5">
    <source>
        <dbReference type="ARBA" id="ARBA00022806"/>
    </source>
</evidence>
<dbReference type="SUPFAM" id="SSF52540">
    <property type="entry name" value="P-loop containing nucleoside triphosphate hydrolases"/>
    <property type="match status" value="1"/>
</dbReference>
<dbReference type="Proteomes" id="UP000476820">
    <property type="component" value="Unassembled WGS sequence"/>
</dbReference>
<comment type="similarity">
    <text evidence="13">Belongs to the helicase family. AddA subfamily.</text>
</comment>
<dbReference type="EMBL" id="SWVK01000029">
    <property type="protein sequence ID" value="NFN36712.1"/>
    <property type="molecule type" value="Genomic_DNA"/>
</dbReference>
<evidence type="ECO:0000256" key="8">
    <source>
        <dbReference type="ARBA" id="ARBA00023125"/>
    </source>
</evidence>
<feature type="domain" description="UvrD-like helicase C-terminal" evidence="16">
    <location>
        <begin position="517"/>
        <end position="811"/>
    </location>
</feature>
<keyword evidence="8 13" id="KW-0238">DNA-binding</keyword>
<accession>A0A0L9Y8U5</accession>
<dbReference type="EMBL" id="SWOV01000035">
    <property type="protein sequence ID" value="NFF88637.1"/>
    <property type="molecule type" value="Genomic_DNA"/>
</dbReference>
<dbReference type="Gene3D" id="3.90.320.10">
    <property type="match status" value="1"/>
</dbReference>
<dbReference type="GO" id="GO:0008408">
    <property type="term" value="F:3'-5' exonuclease activity"/>
    <property type="evidence" value="ECO:0007669"/>
    <property type="project" value="UniProtKB-UniRule"/>
</dbReference>
<dbReference type="InterPro" id="IPR000212">
    <property type="entry name" value="DNA_helicase_UvrD/REP"/>
</dbReference>
<keyword evidence="1 13" id="KW-0540">Nuclease</keyword>
<keyword evidence="7 13" id="KW-0067">ATP-binding</keyword>
<dbReference type="PROSITE" id="PS51217">
    <property type="entry name" value="UVRD_HELICASE_CTER"/>
    <property type="match status" value="1"/>
</dbReference>
<dbReference type="Pfam" id="PF12705">
    <property type="entry name" value="PDDEXK_1"/>
    <property type="match status" value="1"/>
</dbReference>
<evidence type="ECO:0000256" key="1">
    <source>
        <dbReference type="ARBA" id="ARBA00022722"/>
    </source>
</evidence>
<comment type="catalytic activity">
    <reaction evidence="12 13">
        <text>ATP + H2O = ADP + phosphate + H(+)</text>
        <dbReference type="Rhea" id="RHEA:13065"/>
        <dbReference type="ChEBI" id="CHEBI:15377"/>
        <dbReference type="ChEBI" id="CHEBI:15378"/>
        <dbReference type="ChEBI" id="CHEBI:30616"/>
        <dbReference type="ChEBI" id="CHEBI:43474"/>
        <dbReference type="ChEBI" id="CHEBI:456216"/>
        <dbReference type="EC" id="5.6.2.4"/>
    </reaction>
</comment>
<dbReference type="PROSITE" id="PS51198">
    <property type="entry name" value="UVRD_HELICASE_ATP_BIND"/>
    <property type="match status" value="1"/>
</dbReference>
<dbReference type="GO" id="GO:0033202">
    <property type="term" value="C:DNA helicase complex"/>
    <property type="evidence" value="ECO:0007669"/>
    <property type="project" value="TreeGrafter"/>
</dbReference>
<comment type="catalytic activity">
    <reaction evidence="11 13">
        <text>Couples ATP hydrolysis with the unwinding of duplex DNA by translocating in the 3'-5' direction.</text>
        <dbReference type="EC" id="5.6.2.4"/>
    </reaction>
</comment>
<dbReference type="EC" id="3.1.-.-" evidence="13"/>
<dbReference type="PANTHER" id="PTHR11070">
    <property type="entry name" value="UVRD / RECB / PCRA DNA HELICASE FAMILY MEMBER"/>
    <property type="match status" value="1"/>
</dbReference>
<evidence type="ECO:0000256" key="12">
    <source>
        <dbReference type="ARBA" id="ARBA00048988"/>
    </source>
</evidence>
<evidence type="ECO:0000256" key="3">
    <source>
        <dbReference type="ARBA" id="ARBA00022763"/>
    </source>
</evidence>
<comment type="cofactor">
    <cofactor evidence="13">
        <name>Mg(2+)</name>
        <dbReference type="ChEBI" id="CHEBI:18420"/>
    </cofactor>
</comment>
<feature type="domain" description="UvrD-like helicase ATP-binding" evidence="15">
    <location>
        <begin position="4"/>
        <end position="477"/>
    </location>
</feature>
<dbReference type="Gene3D" id="3.40.50.300">
    <property type="entry name" value="P-loop containing nucleotide triphosphate hydrolases"/>
    <property type="match status" value="4"/>
</dbReference>
<dbReference type="OrthoDB" id="9810135at2"/>
<dbReference type="GO" id="GO:0005524">
    <property type="term" value="F:ATP binding"/>
    <property type="evidence" value="ECO:0007669"/>
    <property type="project" value="UniProtKB-UniRule"/>
</dbReference>
<comment type="function">
    <text evidence="13">The heterodimer acts as both an ATP-dependent DNA helicase and an ATP-dependent, dual-direction single-stranded exonuclease. Recognizes the chi site generating a DNA molecule suitable for the initiation of homologous recombination. The AddA nuclease domain is required for chi fragment generation; this subunit has the helicase and 3' -&gt; 5' nuclease activities.</text>
</comment>
<dbReference type="InterPro" id="IPR014016">
    <property type="entry name" value="UvrD-like_ATP-bd"/>
</dbReference>
<evidence type="ECO:0000256" key="6">
    <source>
        <dbReference type="ARBA" id="ARBA00022839"/>
    </source>
</evidence>
<keyword evidence="4 13" id="KW-0378">Hydrolase</keyword>
<dbReference type="AlphaFoldDB" id="A0A0L9Y8U5"/>
<evidence type="ECO:0000259" key="16">
    <source>
        <dbReference type="PROSITE" id="PS51217"/>
    </source>
</evidence>
<dbReference type="InterPro" id="IPR014152">
    <property type="entry name" value="AddA"/>
</dbReference>
<keyword evidence="3 13" id="KW-0227">DNA damage</keyword>
<dbReference type="PANTHER" id="PTHR11070:SF48">
    <property type="entry name" value="ATP-DEPENDENT HELICASE_NUCLEASE SUBUNIT A"/>
    <property type="match status" value="1"/>
</dbReference>
<evidence type="ECO:0000256" key="2">
    <source>
        <dbReference type="ARBA" id="ARBA00022741"/>
    </source>
</evidence>
<gene>
    <name evidence="13 17" type="primary">addA</name>
    <name evidence="17" type="ORF">FC774_12270</name>
    <name evidence="18" type="ORF">FDB51_16690</name>
</gene>
<evidence type="ECO:0000313" key="20">
    <source>
        <dbReference type="Proteomes" id="UP000476820"/>
    </source>
</evidence>
<evidence type="ECO:0000256" key="9">
    <source>
        <dbReference type="ARBA" id="ARBA00023204"/>
    </source>
</evidence>
<dbReference type="GO" id="GO:0005829">
    <property type="term" value="C:cytosol"/>
    <property type="evidence" value="ECO:0007669"/>
    <property type="project" value="TreeGrafter"/>
</dbReference>
<evidence type="ECO:0000256" key="11">
    <source>
        <dbReference type="ARBA" id="ARBA00034617"/>
    </source>
</evidence>
<dbReference type="Proteomes" id="UP000473681">
    <property type="component" value="Unassembled WGS sequence"/>
</dbReference>
<dbReference type="GO" id="GO:0043138">
    <property type="term" value="F:3'-5' DNA helicase activity"/>
    <property type="evidence" value="ECO:0007669"/>
    <property type="project" value="UniProtKB-UniRule"/>
</dbReference>
<dbReference type="GO" id="GO:0000724">
    <property type="term" value="P:double-strand break repair via homologous recombination"/>
    <property type="evidence" value="ECO:0007669"/>
    <property type="project" value="UniProtKB-UniRule"/>
</dbReference>
<evidence type="ECO:0000259" key="15">
    <source>
        <dbReference type="PROSITE" id="PS51198"/>
    </source>
</evidence>
<evidence type="ECO:0000313" key="17">
    <source>
        <dbReference type="EMBL" id="NFF88637.1"/>
    </source>
</evidence>
<name>A0A0L9Y8U5_CLOBO</name>
<evidence type="ECO:0000256" key="13">
    <source>
        <dbReference type="HAMAP-Rule" id="MF_01451"/>
    </source>
</evidence>
<organism evidence="17 20">
    <name type="scientific">Clostridium botulinum</name>
    <dbReference type="NCBI Taxonomy" id="1491"/>
    <lineage>
        <taxon>Bacteria</taxon>
        <taxon>Bacillati</taxon>
        <taxon>Bacillota</taxon>
        <taxon>Clostridia</taxon>
        <taxon>Eubacteriales</taxon>
        <taxon>Clostridiaceae</taxon>
        <taxon>Clostridium</taxon>
    </lineage>
</organism>
<dbReference type="InterPro" id="IPR014017">
    <property type="entry name" value="DNA_helicase_UvrD-like_C"/>
</dbReference>
<dbReference type="InterPro" id="IPR011604">
    <property type="entry name" value="PDDEXK-like_dom_sf"/>
</dbReference>
<sequence>MSGTKWTEEQLSAITTRDCNLLVAAAAGSGKTAVLVERIIKIITNEENPIDIDKLLVVTFTSAAAAEMRERIANAISKKLDETPTSKNLQKQLTLLNRSNIMTIHSFCLGVIKNNFHKIDLDPSFRICDQTEGILLKMEIIDELFDDKYDEENQEFIKFIEAFSSYKSDNALKELVLSLYNFIMAGPWPKKWLKATSEDFDIKTLQELDESKWVSVLKESIKIELDGYIKMMQKAVELINETDGLEPYFEGFSSELDLIVNAYNNVESSLNDLYNSLNLITFNRLKTIKKNTVSDENIQNLVKQIRDQVKKKISALIEGTFIATPDKMLDNIIKSYPYINQLTELTSEFIDRFNAKKKEKNILDFNDLEHLCLKILIEDNEENQIVPSTIAQKFKDYFEEVLVDEYQDSNNVQEAIIELVSRKNSDNPNVFMVGDVKQSIYKFRQAKPELFIDKYNSYSLDKGINRKIQLYKNFRSREEVINGVNYIFKSVMSKTVGELEYTDVEALNLGASYPEKKNVDDIIGGPIEVHILDRSDNKEENDESKLQAEEEEIGDVNLEARIIVKRINDLISKKDGSKFKVLDKDTGEYRDLKYKDIVILLRATKNWSEVLLDELGLAGIPVYADTGSGYFESIEIRTIMSLLKVIDNPMQDVPMLSLLISPIIGLSAEELTDIRLIDKEKYFYENIIKISTEKLISEELQEKCEYILSSIDKWRRKSIYMPIDEFIWYLYMDTAYYGYVGAMPNGVLRQANLKILFQRARQFSETSFKGLFNFINFINKLTKSSGDMGSAKILGENEDVVRIMSIHKSKGLEFPVVFLAGCGKNFNLMDLNNKILYHEELGLGPEYINLENRTSITTLPKEAIKKRMKLETLSEEMRVLYVAFTRAKEKLIITGAVRNAEKSIEKWINSAVLDKDVILPYEISKGKSYLDWIGMALCKHKDGKILRKKLGFSSEMCKDDLSMWKISIWNKYELDMYDELDENQEELDVKISILDKDVNKKVKSEVYRRLGYEYEFKESTKLTSNISVSDLKRRNMNDNIDTLEIFDLEEEDNKNKDVITPKFLQEKKGISSAERGTAIHFAMKKIDFSKVGTLKEIKEQLNELYEEEFILQEEYSSINPYKILSFFKSNLGKKMLDVYNKGGKIYREIPFHTEISSLELDESLPQKYANEKIRLQGIIDCFFKCDDEIILLDYKTDYVENEEEFKEKYKSQLLYYSEAVFKMTGKKVNKRYLYSFYLEKEILI</sequence>
<dbReference type="InterPro" id="IPR027417">
    <property type="entry name" value="P-loop_NTPase"/>
</dbReference>
<dbReference type="Pfam" id="PF13361">
    <property type="entry name" value="UvrD_C"/>
    <property type="match status" value="1"/>
</dbReference>
<evidence type="ECO:0000313" key="18">
    <source>
        <dbReference type="EMBL" id="NFN36712.1"/>
    </source>
</evidence>
<comment type="caution">
    <text evidence="17">The sequence shown here is derived from an EMBL/GenBank/DDBJ whole genome shotgun (WGS) entry which is preliminary data.</text>
</comment>
<dbReference type="Pfam" id="PF00580">
    <property type="entry name" value="UvrD-helicase"/>
    <property type="match status" value="1"/>
</dbReference>
<proteinExistence type="inferred from homology"/>
<dbReference type="SUPFAM" id="SSF52980">
    <property type="entry name" value="Restriction endonuclease-like"/>
    <property type="match status" value="1"/>
</dbReference>
<evidence type="ECO:0000256" key="14">
    <source>
        <dbReference type="PROSITE-ProRule" id="PRU00560"/>
    </source>
</evidence>
<feature type="binding site" evidence="14">
    <location>
        <begin position="25"/>
        <end position="32"/>
    </location>
    <ligand>
        <name>ATP</name>
        <dbReference type="ChEBI" id="CHEBI:30616"/>
    </ligand>
</feature>
<dbReference type="RefSeq" id="WP_053342225.1">
    <property type="nucleotide sequence ID" value="NZ_LFPA01000149.1"/>
</dbReference>
<keyword evidence="2 13" id="KW-0547">Nucleotide-binding</keyword>
<evidence type="ECO:0000256" key="7">
    <source>
        <dbReference type="ARBA" id="ARBA00022840"/>
    </source>
</evidence>
<evidence type="ECO:0000256" key="10">
    <source>
        <dbReference type="ARBA" id="ARBA00023235"/>
    </source>
</evidence>
<comment type="subunit">
    <text evidence="13">Heterodimer of AddA and AddB/RexB.</text>
</comment>